<dbReference type="OrthoDB" id="2143914at2759"/>
<dbReference type="Proteomes" id="UP000232323">
    <property type="component" value="Unassembled WGS sequence"/>
</dbReference>
<protein>
    <submittedName>
        <fullName evidence="4">Uncharacterized protein</fullName>
    </submittedName>
</protein>
<feature type="domain" description="HTH myb-type" evidence="3">
    <location>
        <begin position="15"/>
        <end position="72"/>
    </location>
</feature>
<dbReference type="Pfam" id="PF00249">
    <property type="entry name" value="Myb_DNA-binding"/>
    <property type="match status" value="2"/>
</dbReference>
<dbReference type="CDD" id="cd00167">
    <property type="entry name" value="SANT"/>
    <property type="match status" value="2"/>
</dbReference>
<dbReference type="InterPro" id="IPR017930">
    <property type="entry name" value="Myb_dom"/>
</dbReference>
<evidence type="ECO:0000259" key="3">
    <source>
        <dbReference type="PROSITE" id="PS51294"/>
    </source>
</evidence>
<name>A0A250WX55_9CHLO</name>
<keyword evidence="5" id="KW-1185">Reference proteome</keyword>
<dbReference type="EMBL" id="BEGY01000012">
    <property type="protein sequence ID" value="GAX75414.1"/>
    <property type="molecule type" value="Genomic_DNA"/>
</dbReference>
<reference evidence="4 5" key="1">
    <citation type="submission" date="2017-08" db="EMBL/GenBank/DDBJ databases">
        <title>Acidophilic green algal genome provides insights into adaptation to an acidic environment.</title>
        <authorList>
            <person name="Hirooka S."/>
            <person name="Hirose Y."/>
            <person name="Kanesaki Y."/>
            <person name="Higuchi S."/>
            <person name="Fujiwara T."/>
            <person name="Onuma R."/>
            <person name="Era A."/>
            <person name="Ohbayashi R."/>
            <person name="Uzuka A."/>
            <person name="Nozaki H."/>
            <person name="Yoshikawa H."/>
            <person name="Miyagishima S.Y."/>
        </authorList>
    </citation>
    <scope>NUCLEOTIDE SEQUENCE [LARGE SCALE GENOMIC DNA]</scope>
    <source>
        <strain evidence="4 5">NIES-2499</strain>
    </source>
</reference>
<evidence type="ECO:0000313" key="4">
    <source>
        <dbReference type="EMBL" id="GAX75414.1"/>
    </source>
</evidence>
<evidence type="ECO:0000259" key="2">
    <source>
        <dbReference type="PROSITE" id="PS50090"/>
    </source>
</evidence>
<proteinExistence type="predicted"/>
<dbReference type="STRING" id="1157962.A0A250WX55"/>
<dbReference type="InterPro" id="IPR001005">
    <property type="entry name" value="SANT/Myb"/>
</dbReference>
<dbReference type="SUPFAM" id="SSF46689">
    <property type="entry name" value="Homeodomain-like"/>
    <property type="match status" value="1"/>
</dbReference>
<comment type="caution">
    <text evidence="4">The sequence shown here is derived from an EMBL/GenBank/DDBJ whole genome shotgun (WGS) entry which is preliminary data.</text>
</comment>
<feature type="compositionally biased region" description="Low complexity" evidence="1">
    <location>
        <begin position="175"/>
        <end position="188"/>
    </location>
</feature>
<dbReference type="GO" id="GO:0005634">
    <property type="term" value="C:nucleus"/>
    <property type="evidence" value="ECO:0007669"/>
    <property type="project" value="TreeGrafter"/>
</dbReference>
<evidence type="ECO:0000313" key="5">
    <source>
        <dbReference type="Proteomes" id="UP000232323"/>
    </source>
</evidence>
<dbReference type="AlphaFoldDB" id="A0A250WX55"/>
<dbReference type="SMART" id="SM00717">
    <property type="entry name" value="SANT"/>
    <property type="match status" value="2"/>
</dbReference>
<feature type="domain" description="Myb-like" evidence="2">
    <location>
        <begin position="73"/>
        <end position="123"/>
    </location>
</feature>
<dbReference type="PROSITE" id="PS51294">
    <property type="entry name" value="HTH_MYB"/>
    <property type="match status" value="2"/>
</dbReference>
<feature type="domain" description="HTH myb-type" evidence="3">
    <location>
        <begin position="73"/>
        <end position="127"/>
    </location>
</feature>
<accession>A0A250WX55</accession>
<sequence length="285" mass="31765">MHTSKGFSRRYPIAKVKGGWTEEEDAFLRDLVIEHGEGSWSFVAESLNSLMHKTGDVGRIGKQCRERWTHHLRPDLKKDPWSNSEEFLLVSAHKKLGNRWSDISKMIPGRSENSVKNHWNAVLRRKDWVTQHSPLRCYMQEIQLLPILELPGRSIGRKRRIEAPSPVGSTNDIMSSSTGPSSSCTSPGQNAGGTACMNAYLTLSSQIQVMETYFALPDWGPLSFMSCCNGGVPGGHEEPLMSPQLLEDRCHAASLQVIQHTAPVMSEELRAAQAMLELACYAGFE</sequence>
<dbReference type="InterPro" id="IPR050560">
    <property type="entry name" value="MYB_TF"/>
</dbReference>
<dbReference type="PANTHER" id="PTHR45614:SF232">
    <property type="entry name" value="TRANSCRIPTION FACTOR MYB3R-2"/>
    <property type="match status" value="1"/>
</dbReference>
<evidence type="ECO:0000256" key="1">
    <source>
        <dbReference type="SAM" id="MobiDB-lite"/>
    </source>
</evidence>
<organism evidence="4 5">
    <name type="scientific">Chlamydomonas eustigma</name>
    <dbReference type="NCBI Taxonomy" id="1157962"/>
    <lineage>
        <taxon>Eukaryota</taxon>
        <taxon>Viridiplantae</taxon>
        <taxon>Chlorophyta</taxon>
        <taxon>core chlorophytes</taxon>
        <taxon>Chlorophyceae</taxon>
        <taxon>CS clade</taxon>
        <taxon>Chlamydomonadales</taxon>
        <taxon>Chlamydomonadaceae</taxon>
        <taxon>Chlamydomonas</taxon>
    </lineage>
</organism>
<feature type="domain" description="Myb-like" evidence="2">
    <location>
        <begin position="17"/>
        <end position="72"/>
    </location>
</feature>
<feature type="region of interest" description="Disordered" evidence="1">
    <location>
        <begin position="162"/>
        <end position="188"/>
    </location>
</feature>
<dbReference type="GO" id="GO:0000981">
    <property type="term" value="F:DNA-binding transcription factor activity, RNA polymerase II-specific"/>
    <property type="evidence" value="ECO:0007669"/>
    <property type="project" value="TreeGrafter"/>
</dbReference>
<dbReference type="PROSITE" id="PS50090">
    <property type="entry name" value="MYB_LIKE"/>
    <property type="match status" value="2"/>
</dbReference>
<dbReference type="PANTHER" id="PTHR45614">
    <property type="entry name" value="MYB PROTEIN-RELATED"/>
    <property type="match status" value="1"/>
</dbReference>
<dbReference type="GO" id="GO:0000978">
    <property type="term" value="F:RNA polymerase II cis-regulatory region sequence-specific DNA binding"/>
    <property type="evidence" value="ECO:0007669"/>
    <property type="project" value="TreeGrafter"/>
</dbReference>
<gene>
    <name evidence="4" type="ORF">CEUSTIGMA_g2858.t1</name>
</gene>
<dbReference type="Gene3D" id="1.10.10.60">
    <property type="entry name" value="Homeodomain-like"/>
    <property type="match status" value="2"/>
</dbReference>
<dbReference type="InterPro" id="IPR009057">
    <property type="entry name" value="Homeodomain-like_sf"/>
</dbReference>